<evidence type="ECO:0000313" key="1">
    <source>
        <dbReference type="Ensembl" id="ENSCRFP00000020968.1"/>
    </source>
</evidence>
<protein>
    <submittedName>
        <fullName evidence="1">Uncharacterized protein</fullName>
    </submittedName>
</protein>
<reference evidence="1" key="2">
    <citation type="submission" date="2025-09" db="UniProtKB">
        <authorList>
            <consortium name="Ensembl"/>
        </authorList>
    </citation>
    <scope>IDENTIFICATION</scope>
</reference>
<name>A0A8C3RHF8_9PASS</name>
<dbReference type="Ensembl" id="ENSCRFT00000021668.1">
    <property type="protein sequence ID" value="ENSCRFP00000020968.1"/>
    <property type="gene ID" value="ENSCRFG00000015579.1"/>
</dbReference>
<accession>A0A8C3RHF8</accession>
<evidence type="ECO:0000313" key="2">
    <source>
        <dbReference type="Proteomes" id="UP000694396"/>
    </source>
</evidence>
<reference evidence="1" key="1">
    <citation type="submission" date="2025-08" db="UniProtKB">
        <authorList>
            <consortium name="Ensembl"/>
        </authorList>
    </citation>
    <scope>IDENTIFICATION</scope>
</reference>
<dbReference type="AlphaFoldDB" id="A0A8C3RHF8"/>
<dbReference type="Proteomes" id="UP000694396">
    <property type="component" value="Unplaced"/>
</dbReference>
<keyword evidence="2" id="KW-1185">Reference proteome</keyword>
<organism evidence="1 2">
    <name type="scientific">Cyanoderma ruficeps</name>
    <name type="common">rufous-capped babbler</name>
    <dbReference type="NCBI Taxonomy" id="181631"/>
    <lineage>
        <taxon>Eukaryota</taxon>
        <taxon>Metazoa</taxon>
        <taxon>Chordata</taxon>
        <taxon>Craniata</taxon>
        <taxon>Vertebrata</taxon>
        <taxon>Euteleostomi</taxon>
        <taxon>Archelosauria</taxon>
        <taxon>Archosauria</taxon>
        <taxon>Dinosauria</taxon>
        <taxon>Saurischia</taxon>
        <taxon>Theropoda</taxon>
        <taxon>Coelurosauria</taxon>
        <taxon>Aves</taxon>
        <taxon>Neognathae</taxon>
        <taxon>Neoaves</taxon>
        <taxon>Telluraves</taxon>
        <taxon>Australaves</taxon>
        <taxon>Passeriformes</taxon>
        <taxon>Sylvioidea</taxon>
        <taxon>Timaliidae</taxon>
        <taxon>Cyanoderma</taxon>
    </lineage>
</organism>
<proteinExistence type="predicted"/>
<sequence>MVRNGTFPSLELNLLDREFGLAWKIPGWGKQRMSVGRAGKAEFSSRGTPRELEGALDKGRRDREWFGWEGTSEPIQCHPCHGRDTSHCPNGQPQLLWAPCARA</sequence>